<protein>
    <recommendedName>
        <fullName evidence="2">DUF4408 domain-containing protein</fullName>
    </recommendedName>
</protein>
<keyword evidence="1" id="KW-0472">Membrane</keyword>
<keyword evidence="4" id="KW-1185">Reference proteome</keyword>
<dbReference type="Pfam" id="PF14364">
    <property type="entry name" value="DUF4408"/>
    <property type="match status" value="1"/>
</dbReference>
<gene>
    <name evidence="3" type="ORF">RND71_018002</name>
</gene>
<organism evidence="3 4">
    <name type="scientific">Anisodus tanguticus</name>
    <dbReference type="NCBI Taxonomy" id="243964"/>
    <lineage>
        <taxon>Eukaryota</taxon>
        <taxon>Viridiplantae</taxon>
        <taxon>Streptophyta</taxon>
        <taxon>Embryophyta</taxon>
        <taxon>Tracheophyta</taxon>
        <taxon>Spermatophyta</taxon>
        <taxon>Magnoliopsida</taxon>
        <taxon>eudicotyledons</taxon>
        <taxon>Gunneridae</taxon>
        <taxon>Pentapetalae</taxon>
        <taxon>asterids</taxon>
        <taxon>lamiids</taxon>
        <taxon>Solanales</taxon>
        <taxon>Solanaceae</taxon>
        <taxon>Solanoideae</taxon>
        <taxon>Hyoscyameae</taxon>
        <taxon>Anisodus</taxon>
    </lineage>
</organism>
<name>A0AAE1S3E2_9SOLA</name>
<dbReference type="PROSITE" id="PS51257">
    <property type="entry name" value="PROKAR_LIPOPROTEIN"/>
    <property type="match status" value="1"/>
</dbReference>
<dbReference type="AlphaFoldDB" id="A0AAE1S3E2"/>
<dbReference type="EMBL" id="JAVYJV010000009">
    <property type="protein sequence ID" value="KAK4362761.1"/>
    <property type="molecule type" value="Genomic_DNA"/>
</dbReference>
<keyword evidence="1" id="KW-0812">Transmembrane</keyword>
<proteinExistence type="predicted"/>
<dbReference type="PANTHER" id="PTHR35762">
    <property type="entry name" value="TRANSMEMBRANE PROTEIN"/>
    <property type="match status" value="1"/>
</dbReference>
<dbReference type="InterPro" id="IPR025520">
    <property type="entry name" value="DUF4408"/>
</dbReference>
<dbReference type="Proteomes" id="UP001291623">
    <property type="component" value="Unassembled WGS sequence"/>
</dbReference>
<evidence type="ECO:0000313" key="4">
    <source>
        <dbReference type="Proteomes" id="UP001291623"/>
    </source>
</evidence>
<feature type="domain" description="DUF4408" evidence="2">
    <location>
        <begin position="53"/>
        <end position="88"/>
    </location>
</feature>
<evidence type="ECO:0000259" key="2">
    <source>
        <dbReference type="Pfam" id="PF14364"/>
    </source>
</evidence>
<comment type="caution">
    <text evidence="3">The sequence shown here is derived from an EMBL/GenBank/DDBJ whole genome shotgun (WGS) entry which is preliminary data.</text>
</comment>
<keyword evidence="1" id="KW-1133">Transmembrane helix</keyword>
<feature type="transmembrane region" description="Helical" evidence="1">
    <location>
        <begin position="64"/>
        <end position="84"/>
    </location>
</feature>
<evidence type="ECO:0000313" key="3">
    <source>
        <dbReference type="EMBL" id="KAK4362761.1"/>
    </source>
</evidence>
<evidence type="ECO:0000256" key="1">
    <source>
        <dbReference type="SAM" id="Phobius"/>
    </source>
</evidence>
<reference evidence="3" key="1">
    <citation type="submission" date="2023-12" db="EMBL/GenBank/DDBJ databases">
        <title>Genome assembly of Anisodus tanguticus.</title>
        <authorList>
            <person name="Wang Y.-J."/>
        </authorList>
    </citation>
    <scope>NUCLEOTIDE SEQUENCE</scope>
    <source>
        <strain evidence="3">KB-2021</strain>
        <tissue evidence="3">Leaf</tissue>
    </source>
</reference>
<accession>A0AAE1S3E2</accession>
<sequence>MDSLQMKKIQAINTYTKQRLLNKLMLYSFISLSCILLLSSPLWYPFLRAFLKSLLFDSLPKICALFFSPKCIFIVGNIIVIFLVGESKIFKSSKPSSPLPSNILKRNYSEQENDQKNFIFLDGESKISRSKYFYSLPFSVNLKYGEQEEEFCGHVDEEEKDNKSVNLENVMDGIRGNCTSKCRENEEFKFAAEPNELSKRADDFIARVNKQIRLEAVSMI</sequence>
<feature type="transmembrane region" description="Helical" evidence="1">
    <location>
        <begin position="24"/>
        <end position="44"/>
    </location>
</feature>
<dbReference type="PANTHER" id="PTHR35762:SF2">
    <property type="entry name" value="TRANSMEMBRANE PROTEIN"/>
    <property type="match status" value="1"/>
</dbReference>